<organism evidence="2 3">
    <name type="scientific">Cryptococcus decagattii</name>
    <dbReference type="NCBI Taxonomy" id="1859122"/>
    <lineage>
        <taxon>Eukaryota</taxon>
        <taxon>Fungi</taxon>
        <taxon>Dikarya</taxon>
        <taxon>Basidiomycota</taxon>
        <taxon>Agaricomycotina</taxon>
        <taxon>Tremellomycetes</taxon>
        <taxon>Tremellales</taxon>
        <taxon>Cryptococcaceae</taxon>
        <taxon>Cryptococcus</taxon>
        <taxon>Cryptococcus gattii species complex</taxon>
    </lineage>
</organism>
<dbReference type="GeneID" id="89992506"/>
<accession>A0ABZ2B0P5</accession>
<protein>
    <submittedName>
        <fullName evidence="2">Uncharacterized protein</fullName>
    </submittedName>
</protein>
<name>A0ABZ2B0P5_9TREE</name>
<sequence>MDSVAGVLEYMTVLERPKNQSGSTPSSFPSMALSSSPPLLRNCNSAVKASPPIIPQFSPAAGRWSNPPMYLTEHGVYSPSADNYWEEHSRNEGVQRPQGRPKSSVNQLVENILQLHMLYSRRLETRFYAAALHERTRMSFFNKSAEHFPMNTSTSPDQQRLLAICYLYQPKSFL</sequence>
<gene>
    <name evidence="2" type="ORF">IAS62_005736</name>
</gene>
<proteinExistence type="predicted"/>
<keyword evidence="3" id="KW-1185">Reference proteome</keyword>
<feature type="compositionally biased region" description="Low complexity" evidence="1">
    <location>
        <begin position="23"/>
        <end position="35"/>
    </location>
</feature>
<dbReference type="RefSeq" id="XP_064723610.1">
    <property type="nucleotide sequence ID" value="XM_064867538.1"/>
</dbReference>
<dbReference type="EMBL" id="CP143815">
    <property type="protein sequence ID" value="WVO24371.1"/>
    <property type="molecule type" value="Genomic_DNA"/>
</dbReference>
<reference evidence="2 3" key="1">
    <citation type="submission" date="2024-01" db="EMBL/GenBank/DDBJ databases">
        <title>Comparative genomics of Cryptococcus and Kwoniella reveals pathogenesis evolution and contrasting modes of karyotype evolution via chromosome fusion or intercentromeric recombination.</title>
        <authorList>
            <person name="Coelho M.A."/>
            <person name="David-Palma M."/>
            <person name="Shea T."/>
            <person name="Bowers K."/>
            <person name="McGinley-Smith S."/>
            <person name="Mohammad A.W."/>
            <person name="Gnirke A."/>
            <person name="Yurkov A.M."/>
            <person name="Nowrousian M."/>
            <person name="Sun S."/>
            <person name="Cuomo C.A."/>
            <person name="Heitman J."/>
        </authorList>
    </citation>
    <scope>NUCLEOTIDE SEQUENCE [LARGE SCALE GENOMIC DNA]</scope>
    <source>
        <strain evidence="2 3">7685027</strain>
    </source>
</reference>
<evidence type="ECO:0000313" key="2">
    <source>
        <dbReference type="EMBL" id="WVO24371.1"/>
    </source>
</evidence>
<evidence type="ECO:0000256" key="1">
    <source>
        <dbReference type="SAM" id="MobiDB-lite"/>
    </source>
</evidence>
<evidence type="ECO:0000313" key="3">
    <source>
        <dbReference type="Proteomes" id="UP001432216"/>
    </source>
</evidence>
<dbReference type="Proteomes" id="UP001432216">
    <property type="component" value="Chromosome 10"/>
</dbReference>
<feature type="region of interest" description="Disordered" evidence="1">
    <location>
        <begin position="16"/>
        <end position="35"/>
    </location>
</feature>